<feature type="domain" description="Dihydroorotate dehydrogenase catalytic" evidence="10">
    <location>
        <begin position="3"/>
        <end position="281"/>
    </location>
</feature>
<evidence type="ECO:0000313" key="12">
    <source>
        <dbReference type="Proteomes" id="UP000094757"/>
    </source>
</evidence>
<keyword evidence="7 9" id="KW-0665">Pyrimidine biosynthesis</keyword>
<comment type="function">
    <text evidence="9">Catalyzes the conversion of dihydroorotate to orotate.</text>
</comment>
<dbReference type="Proteomes" id="UP000094757">
    <property type="component" value="Chromosome"/>
</dbReference>
<dbReference type="InterPro" id="IPR033888">
    <property type="entry name" value="DHOD_1B"/>
</dbReference>
<evidence type="ECO:0000256" key="8">
    <source>
        <dbReference type="ARBA" id="ARBA00023002"/>
    </source>
</evidence>
<dbReference type="InterPro" id="IPR012135">
    <property type="entry name" value="Dihydroorotate_DH_1_2"/>
</dbReference>
<feature type="binding site" evidence="9">
    <location>
        <begin position="44"/>
        <end position="45"/>
    </location>
    <ligand>
        <name>FMN</name>
        <dbReference type="ChEBI" id="CHEBI:58210"/>
    </ligand>
</feature>
<sequence length="301" mass="31827">MNMEVNFCGIKMKNPIIAASGTFGYGVEYKEYLDLNKIGAISVKGLGIVPWNGNEGVRIAETASGMLNCIGLENPGVEKFLSHYLPELKSYDVPIIANMVGKTAEEYGQVAKALTVPGVSAIEVNISCPNVTNGGIAFGTDPKEAAKVTWEVKRNTTLPVIVKLSPNVTDIVSVAKAVEEAGADAISLINTLMGMAIDAGTRRPILGNITGGLSGPAIKPVALRMVWQVRKAVQIPICGMGGIMTGKDVAEFMIAGADTVQVGTATLVTPTAIPQITEELLTWCKQNQVEDINSIVNTLRV</sequence>
<dbReference type="AlphaFoldDB" id="A0A1B3WCZ1"/>
<feature type="binding site" evidence="9">
    <location>
        <begin position="263"/>
        <end position="264"/>
    </location>
    <ligand>
        <name>FMN</name>
        <dbReference type="ChEBI" id="CHEBI:58210"/>
    </ligand>
</feature>
<feature type="binding site" evidence="9">
    <location>
        <position position="44"/>
    </location>
    <ligand>
        <name>substrate</name>
    </ligand>
</feature>
<feature type="binding site" evidence="9">
    <location>
        <position position="189"/>
    </location>
    <ligand>
        <name>FMN</name>
        <dbReference type="ChEBI" id="CHEBI:58210"/>
    </ligand>
</feature>
<comment type="catalytic activity">
    <reaction evidence="9">
        <text>(S)-dihydroorotate + A = orotate + AH2</text>
        <dbReference type="Rhea" id="RHEA:18073"/>
        <dbReference type="ChEBI" id="CHEBI:13193"/>
        <dbReference type="ChEBI" id="CHEBI:17499"/>
        <dbReference type="ChEBI" id="CHEBI:30839"/>
        <dbReference type="ChEBI" id="CHEBI:30864"/>
    </reaction>
</comment>
<evidence type="ECO:0000256" key="9">
    <source>
        <dbReference type="HAMAP-Rule" id="MF_00224"/>
    </source>
</evidence>
<dbReference type="EMBL" id="CP017037">
    <property type="protein sequence ID" value="AOH38837.1"/>
    <property type="molecule type" value="Genomic_DNA"/>
</dbReference>
<evidence type="ECO:0000313" key="11">
    <source>
        <dbReference type="EMBL" id="AOH38837.1"/>
    </source>
</evidence>
<name>A0A1B3WCZ1_9FIRM</name>
<dbReference type="Pfam" id="PF01180">
    <property type="entry name" value="DHO_dh"/>
    <property type="match status" value="1"/>
</dbReference>
<feature type="binding site" evidence="9">
    <location>
        <begin position="68"/>
        <end position="72"/>
    </location>
    <ligand>
        <name>substrate</name>
    </ligand>
</feature>
<protein>
    <recommendedName>
        <fullName evidence="9">Dihydroorotate dehydrogenase</fullName>
        <shortName evidence="9">DHOD</shortName>
        <shortName evidence="9">DHODase</shortName>
        <shortName evidence="9">DHOdehase</shortName>
        <ecNumber evidence="9">1.3.-.-</ecNumber>
    </recommendedName>
</protein>
<evidence type="ECO:0000256" key="3">
    <source>
        <dbReference type="ARBA" id="ARBA00008008"/>
    </source>
</evidence>
<feature type="binding site" evidence="9">
    <location>
        <begin position="190"/>
        <end position="191"/>
    </location>
    <ligand>
        <name>substrate</name>
    </ligand>
</feature>
<gene>
    <name evidence="9" type="primary">pyrD</name>
    <name evidence="11" type="ORF">BCB69_01890</name>
</gene>
<reference evidence="12" key="1">
    <citation type="submission" date="2016-08" db="EMBL/GenBank/DDBJ databases">
        <authorList>
            <person name="Holder M.E."/>
            <person name="Ajami N.J."/>
            <person name="Petrosino J.F."/>
        </authorList>
    </citation>
    <scope>NUCLEOTIDE SEQUENCE [LARGE SCALE GENOMIC DNA]</scope>
    <source>
        <strain evidence="12">F0677</strain>
    </source>
</reference>
<evidence type="ECO:0000256" key="6">
    <source>
        <dbReference type="ARBA" id="ARBA00022643"/>
    </source>
</evidence>
<keyword evidence="6 9" id="KW-0288">FMN</keyword>
<feature type="binding site" evidence="9">
    <location>
        <begin position="241"/>
        <end position="242"/>
    </location>
    <ligand>
        <name>FMN</name>
        <dbReference type="ChEBI" id="CHEBI:58210"/>
    </ligand>
</feature>
<dbReference type="InterPro" id="IPR024920">
    <property type="entry name" value="Dihydroorotate_DH_1"/>
</dbReference>
<dbReference type="NCBIfam" id="NF005574">
    <property type="entry name" value="PRK07259.1"/>
    <property type="match status" value="1"/>
</dbReference>
<organism evidence="11 12">
    <name type="scientific">Dialister pneumosintes</name>
    <dbReference type="NCBI Taxonomy" id="39950"/>
    <lineage>
        <taxon>Bacteria</taxon>
        <taxon>Bacillati</taxon>
        <taxon>Bacillota</taxon>
        <taxon>Negativicutes</taxon>
        <taxon>Veillonellales</taxon>
        <taxon>Veillonellaceae</taxon>
        <taxon>Dialister</taxon>
    </lineage>
</organism>
<evidence type="ECO:0000256" key="7">
    <source>
        <dbReference type="ARBA" id="ARBA00022975"/>
    </source>
</evidence>
<comment type="pathway">
    <text evidence="2 9">Pyrimidine metabolism; UMP biosynthesis via de novo pathway.</text>
</comment>
<dbReference type="KEGG" id="dpn:BCB69_01890"/>
<dbReference type="EC" id="1.3.-.-" evidence="9"/>
<evidence type="ECO:0000259" key="10">
    <source>
        <dbReference type="Pfam" id="PF01180"/>
    </source>
</evidence>
<dbReference type="HAMAP" id="MF_00224">
    <property type="entry name" value="DHO_dh_type1"/>
    <property type="match status" value="1"/>
</dbReference>
<comment type="subcellular location">
    <subcellularLocation>
        <location evidence="1 9">Cytoplasm</location>
    </subcellularLocation>
</comment>
<feature type="binding site" evidence="9">
    <location>
        <position position="215"/>
    </location>
    <ligand>
        <name>FMN</name>
        <dbReference type="ChEBI" id="CHEBI:58210"/>
    </ligand>
</feature>
<dbReference type="RefSeq" id="WP_069176856.1">
    <property type="nucleotide sequence ID" value="NZ_CP017037.1"/>
</dbReference>
<dbReference type="SUPFAM" id="SSF51395">
    <property type="entry name" value="FMN-linked oxidoreductases"/>
    <property type="match status" value="1"/>
</dbReference>
<dbReference type="STRING" id="39950.BCB69_01890"/>
<dbReference type="InterPro" id="IPR049622">
    <property type="entry name" value="Dihydroorotate_DH_I"/>
</dbReference>
<keyword evidence="5 9" id="KW-0285">Flavoprotein</keyword>
<dbReference type="NCBIfam" id="TIGR01037">
    <property type="entry name" value="pyrD_sub1_fam"/>
    <property type="match status" value="1"/>
</dbReference>
<dbReference type="InterPro" id="IPR050074">
    <property type="entry name" value="DHO_dehydrogenase"/>
</dbReference>
<feature type="binding site" evidence="9">
    <location>
        <position position="20"/>
    </location>
    <ligand>
        <name>FMN</name>
        <dbReference type="ChEBI" id="CHEBI:58210"/>
    </ligand>
</feature>
<dbReference type="FunFam" id="3.20.20.70:FF:000027">
    <property type="entry name" value="Dihydropyrimidine dehydrogenase [NADP(+)]"/>
    <property type="match status" value="1"/>
</dbReference>
<dbReference type="GO" id="GO:0004152">
    <property type="term" value="F:dihydroorotate dehydrogenase activity"/>
    <property type="evidence" value="ECO:0007669"/>
    <property type="project" value="UniProtKB-UniRule"/>
</dbReference>
<dbReference type="GO" id="GO:0006207">
    <property type="term" value="P:'de novo' pyrimidine nucleobase biosynthetic process"/>
    <property type="evidence" value="ECO:0007669"/>
    <property type="project" value="TreeGrafter"/>
</dbReference>
<feature type="binding site" evidence="9">
    <location>
        <position position="163"/>
    </location>
    <ligand>
        <name>FMN</name>
        <dbReference type="ChEBI" id="CHEBI:58210"/>
    </ligand>
</feature>
<dbReference type="InterPro" id="IPR013785">
    <property type="entry name" value="Aldolase_TIM"/>
</dbReference>
<feature type="binding site" evidence="9">
    <location>
        <position position="125"/>
    </location>
    <ligand>
        <name>substrate</name>
    </ligand>
</feature>
<keyword evidence="4 9" id="KW-0963">Cytoplasm</keyword>
<dbReference type="UniPathway" id="UPA00070"/>
<dbReference type="GO" id="GO:0044205">
    <property type="term" value="P:'de novo' UMP biosynthetic process"/>
    <property type="evidence" value="ECO:0007669"/>
    <property type="project" value="UniProtKB-UniRule"/>
</dbReference>
<feature type="active site" description="Nucleophile" evidence="9">
    <location>
        <position position="128"/>
    </location>
</feature>
<dbReference type="PANTHER" id="PTHR48109">
    <property type="entry name" value="DIHYDROOROTATE DEHYDROGENASE (QUINONE), MITOCHONDRIAL-RELATED"/>
    <property type="match status" value="1"/>
</dbReference>
<evidence type="ECO:0000256" key="2">
    <source>
        <dbReference type="ARBA" id="ARBA00004725"/>
    </source>
</evidence>
<comment type="cofactor">
    <cofactor evidence="9">
        <name>FMN</name>
        <dbReference type="ChEBI" id="CHEBI:58210"/>
    </cofactor>
    <text evidence="9">Binds 1 FMN per subunit.</text>
</comment>
<dbReference type="PIRSF" id="PIRSF000164">
    <property type="entry name" value="DHO_oxidase"/>
    <property type="match status" value="1"/>
</dbReference>
<dbReference type="GO" id="GO:0005737">
    <property type="term" value="C:cytoplasm"/>
    <property type="evidence" value="ECO:0007669"/>
    <property type="project" value="UniProtKB-SubCell"/>
</dbReference>
<evidence type="ECO:0000256" key="4">
    <source>
        <dbReference type="ARBA" id="ARBA00022490"/>
    </source>
</evidence>
<feature type="binding site" evidence="9">
    <location>
        <position position="98"/>
    </location>
    <ligand>
        <name>FMN</name>
        <dbReference type="ChEBI" id="CHEBI:58210"/>
    </ligand>
</feature>
<feature type="binding site" evidence="9">
    <location>
        <position position="125"/>
    </location>
    <ligand>
        <name>FMN</name>
        <dbReference type="ChEBI" id="CHEBI:58210"/>
    </ligand>
</feature>
<accession>A0A1B3WCZ1</accession>
<dbReference type="PANTHER" id="PTHR48109:SF1">
    <property type="entry name" value="DIHYDROOROTATE DEHYDROGENASE (FUMARATE)"/>
    <property type="match status" value="1"/>
</dbReference>
<dbReference type="InterPro" id="IPR005720">
    <property type="entry name" value="Dihydroorotate_DH_cat"/>
</dbReference>
<comment type="similarity">
    <text evidence="3 9">Belongs to the dihydroorotate dehydrogenase family. Type 1 subfamily.</text>
</comment>
<dbReference type="Gene3D" id="3.20.20.70">
    <property type="entry name" value="Aldolase class I"/>
    <property type="match status" value="1"/>
</dbReference>
<evidence type="ECO:0000256" key="1">
    <source>
        <dbReference type="ARBA" id="ARBA00004496"/>
    </source>
</evidence>
<keyword evidence="8 9" id="KW-0560">Oxidoreductase</keyword>
<proteinExistence type="inferred from homology"/>
<evidence type="ECO:0000256" key="5">
    <source>
        <dbReference type="ARBA" id="ARBA00022630"/>
    </source>
</evidence>
<dbReference type="CDD" id="cd04740">
    <property type="entry name" value="DHOD_1B_like"/>
    <property type="match status" value="1"/>
</dbReference>